<protein>
    <submittedName>
        <fullName evidence="3">Uncharacterized protein</fullName>
    </submittedName>
</protein>
<evidence type="ECO:0000256" key="1">
    <source>
        <dbReference type="SAM" id="MobiDB-lite"/>
    </source>
</evidence>
<keyword evidence="2" id="KW-0472">Membrane</keyword>
<name>A0AAN9UF16_9PEZI</name>
<accession>A0AAN9UF16</accession>
<dbReference type="AlphaFoldDB" id="A0AAN9UF16"/>
<reference evidence="3 4" key="1">
    <citation type="submission" date="2024-02" db="EMBL/GenBank/DDBJ databases">
        <title>De novo assembly and annotation of 12 fungi associated with fruit tree decline syndrome in Ontario, Canada.</title>
        <authorList>
            <person name="Sulman M."/>
            <person name="Ellouze W."/>
            <person name="Ilyukhin E."/>
        </authorList>
    </citation>
    <scope>NUCLEOTIDE SEQUENCE [LARGE SCALE GENOMIC DNA]</scope>
    <source>
        <strain evidence="3 4">M11/M66-122</strain>
    </source>
</reference>
<feature type="transmembrane region" description="Helical" evidence="2">
    <location>
        <begin position="46"/>
        <end position="67"/>
    </location>
</feature>
<dbReference type="EMBL" id="JAKJXP020000110">
    <property type="protein sequence ID" value="KAK7745210.1"/>
    <property type="molecule type" value="Genomic_DNA"/>
</dbReference>
<feature type="region of interest" description="Disordered" evidence="1">
    <location>
        <begin position="1"/>
        <end position="28"/>
    </location>
</feature>
<keyword evidence="2" id="KW-1133">Transmembrane helix</keyword>
<comment type="caution">
    <text evidence="3">The sequence shown here is derived from an EMBL/GenBank/DDBJ whole genome shotgun (WGS) entry which is preliminary data.</text>
</comment>
<gene>
    <name evidence="3" type="ORF">SLS62_009839</name>
</gene>
<keyword evidence="2" id="KW-0812">Transmembrane</keyword>
<proteinExistence type="predicted"/>
<evidence type="ECO:0000313" key="4">
    <source>
        <dbReference type="Proteomes" id="UP001320420"/>
    </source>
</evidence>
<feature type="compositionally biased region" description="Polar residues" evidence="1">
    <location>
        <begin position="1"/>
        <end position="18"/>
    </location>
</feature>
<keyword evidence="4" id="KW-1185">Reference proteome</keyword>
<sequence length="131" mass="15048">MSASTPNKPLTQPVQDSPGTWRHPRLAEINRRQERTTFSEKNVRRIAVNICALAILAALKLLLAEVLPSKQLIPKRITEQPAASQSDERRETLIYQLPRLAHSGESWRIAIWSRQSKPDPSERQEEQYRAE</sequence>
<organism evidence="3 4">
    <name type="scientific">Diatrype stigma</name>
    <dbReference type="NCBI Taxonomy" id="117547"/>
    <lineage>
        <taxon>Eukaryota</taxon>
        <taxon>Fungi</taxon>
        <taxon>Dikarya</taxon>
        <taxon>Ascomycota</taxon>
        <taxon>Pezizomycotina</taxon>
        <taxon>Sordariomycetes</taxon>
        <taxon>Xylariomycetidae</taxon>
        <taxon>Xylariales</taxon>
        <taxon>Diatrypaceae</taxon>
        <taxon>Diatrype</taxon>
    </lineage>
</organism>
<evidence type="ECO:0000313" key="3">
    <source>
        <dbReference type="EMBL" id="KAK7745210.1"/>
    </source>
</evidence>
<dbReference type="Proteomes" id="UP001320420">
    <property type="component" value="Unassembled WGS sequence"/>
</dbReference>
<evidence type="ECO:0000256" key="2">
    <source>
        <dbReference type="SAM" id="Phobius"/>
    </source>
</evidence>